<dbReference type="EMBL" id="BK014721">
    <property type="protein sequence ID" value="DAD69489.1"/>
    <property type="molecule type" value="Genomic_DNA"/>
</dbReference>
<accession>A0A8S5LI01</accession>
<name>A0A8S5LI01_9CAUD</name>
<proteinExistence type="predicted"/>
<evidence type="ECO:0000313" key="1">
    <source>
        <dbReference type="EMBL" id="DAD69489.1"/>
    </source>
</evidence>
<sequence length="39" mass="4796">MHLPPNKNSCIYQRLLYCIKYCCKSQQYLIYLFYGRKDS</sequence>
<reference evidence="1" key="1">
    <citation type="journal article" date="2021" name="Proc. Natl. Acad. Sci. U.S.A.">
        <title>A Catalog of Tens of Thousands of Viruses from Human Metagenomes Reveals Hidden Associations with Chronic Diseases.</title>
        <authorList>
            <person name="Tisza M.J."/>
            <person name="Buck C.B."/>
        </authorList>
    </citation>
    <scope>NUCLEOTIDE SEQUENCE</scope>
    <source>
        <strain evidence="1">CtqMr7</strain>
    </source>
</reference>
<organism evidence="1">
    <name type="scientific">Myoviridae sp. ctqMr7</name>
    <dbReference type="NCBI Taxonomy" id="2823552"/>
    <lineage>
        <taxon>Viruses</taxon>
        <taxon>Duplodnaviria</taxon>
        <taxon>Heunggongvirae</taxon>
        <taxon>Uroviricota</taxon>
        <taxon>Caudoviricetes</taxon>
    </lineage>
</organism>
<protein>
    <submittedName>
        <fullName evidence="1">Uncharacterized protein</fullName>
    </submittedName>
</protein>